<keyword evidence="3" id="KW-1185">Reference proteome</keyword>
<dbReference type="EMBL" id="AGNL01003135">
    <property type="protein sequence ID" value="EJK75096.1"/>
    <property type="molecule type" value="Genomic_DNA"/>
</dbReference>
<evidence type="ECO:0000256" key="1">
    <source>
        <dbReference type="SAM" id="SignalP"/>
    </source>
</evidence>
<keyword evidence="1" id="KW-0732">Signal</keyword>
<reference evidence="2 3" key="1">
    <citation type="journal article" date="2012" name="Genome Biol.">
        <title>Genome and low-iron response of an oceanic diatom adapted to chronic iron limitation.</title>
        <authorList>
            <person name="Lommer M."/>
            <person name="Specht M."/>
            <person name="Roy A.S."/>
            <person name="Kraemer L."/>
            <person name="Andreson R."/>
            <person name="Gutowska M.A."/>
            <person name="Wolf J."/>
            <person name="Bergner S.V."/>
            <person name="Schilhabel M.B."/>
            <person name="Klostermeier U.C."/>
            <person name="Beiko R.G."/>
            <person name="Rosenstiel P."/>
            <person name="Hippler M."/>
            <person name="Laroche J."/>
        </authorList>
    </citation>
    <scope>NUCLEOTIDE SEQUENCE [LARGE SCALE GENOMIC DNA]</scope>
    <source>
        <strain evidence="2 3">CCMP1005</strain>
    </source>
</reference>
<accession>K0TL86</accession>
<feature type="chain" id="PRO_5012090612" evidence="1">
    <location>
        <begin position="16"/>
        <end position="90"/>
    </location>
</feature>
<feature type="signal peptide" evidence="1">
    <location>
        <begin position="1"/>
        <end position="15"/>
    </location>
</feature>
<gene>
    <name evidence="2" type="ORF">THAOC_03192</name>
</gene>
<evidence type="ECO:0000313" key="3">
    <source>
        <dbReference type="Proteomes" id="UP000266841"/>
    </source>
</evidence>
<sequence>MKLAIALTLAASANAFAPTNMAGNVSRKNVKNVGSRNCTDRPRKWHGTRHFRVSRTRRSFASSGQSDGPSTSLIIDGRSVQFCGEETAFH</sequence>
<comment type="caution">
    <text evidence="2">The sequence shown here is derived from an EMBL/GenBank/DDBJ whole genome shotgun (WGS) entry which is preliminary data.</text>
</comment>
<evidence type="ECO:0000313" key="2">
    <source>
        <dbReference type="EMBL" id="EJK75096.1"/>
    </source>
</evidence>
<dbReference type="Proteomes" id="UP000266841">
    <property type="component" value="Unassembled WGS sequence"/>
</dbReference>
<protein>
    <submittedName>
        <fullName evidence="2">Uncharacterized protein</fullName>
    </submittedName>
</protein>
<organism evidence="2 3">
    <name type="scientific">Thalassiosira oceanica</name>
    <name type="common">Marine diatom</name>
    <dbReference type="NCBI Taxonomy" id="159749"/>
    <lineage>
        <taxon>Eukaryota</taxon>
        <taxon>Sar</taxon>
        <taxon>Stramenopiles</taxon>
        <taxon>Ochrophyta</taxon>
        <taxon>Bacillariophyta</taxon>
        <taxon>Coscinodiscophyceae</taxon>
        <taxon>Thalassiosirophycidae</taxon>
        <taxon>Thalassiosirales</taxon>
        <taxon>Thalassiosiraceae</taxon>
        <taxon>Thalassiosira</taxon>
    </lineage>
</organism>
<dbReference type="AlphaFoldDB" id="K0TL86"/>
<proteinExistence type="predicted"/>
<name>K0TL86_THAOC</name>